<evidence type="ECO:0000313" key="6">
    <source>
        <dbReference type="EMBL" id="CAE8674545.1"/>
    </source>
</evidence>
<dbReference type="Pfam" id="PF05118">
    <property type="entry name" value="Asp_Arg_Hydrox"/>
    <property type="match status" value="1"/>
</dbReference>
<proteinExistence type="inferred from homology"/>
<dbReference type="SUPFAM" id="SSF51197">
    <property type="entry name" value="Clavaminate synthase-like"/>
    <property type="match status" value="1"/>
</dbReference>
<accession>A0A813JCL6</accession>
<evidence type="ECO:0000256" key="4">
    <source>
        <dbReference type="SAM" id="SignalP"/>
    </source>
</evidence>
<dbReference type="PANTHER" id="PTHR46332">
    <property type="entry name" value="ASPARTATE BETA-HYDROXYLASE DOMAIN-CONTAINING PROTEIN 2"/>
    <property type="match status" value="1"/>
</dbReference>
<gene>
    <name evidence="6" type="ORF">PGLA2088_LOCUS18982</name>
</gene>
<organism evidence="6 7">
    <name type="scientific">Polarella glacialis</name>
    <name type="common">Dinoflagellate</name>
    <dbReference type="NCBI Taxonomy" id="89957"/>
    <lineage>
        <taxon>Eukaryota</taxon>
        <taxon>Sar</taxon>
        <taxon>Alveolata</taxon>
        <taxon>Dinophyceae</taxon>
        <taxon>Suessiales</taxon>
        <taxon>Suessiaceae</taxon>
        <taxon>Polarella</taxon>
    </lineage>
</organism>
<keyword evidence="3" id="KW-0560">Oxidoreductase</keyword>
<dbReference type="Gene3D" id="2.60.120.330">
    <property type="entry name" value="B-lactam Antibiotic, Isopenicillin N Synthase, Chain"/>
    <property type="match status" value="1"/>
</dbReference>
<dbReference type="EMBL" id="CAJNNW010024843">
    <property type="protein sequence ID" value="CAE8674545.1"/>
    <property type="molecule type" value="Genomic_DNA"/>
</dbReference>
<feature type="domain" description="Aspartyl/asparaginy/proline hydroxylase" evidence="5">
    <location>
        <begin position="248"/>
        <end position="409"/>
    </location>
</feature>
<protein>
    <recommendedName>
        <fullName evidence="5">Aspartyl/asparaginy/proline hydroxylase domain-containing protein</fullName>
    </recommendedName>
</protein>
<dbReference type="GO" id="GO:0016020">
    <property type="term" value="C:membrane"/>
    <property type="evidence" value="ECO:0007669"/>
    <property type="project" value="TreeGrafter"/>
</dbReference>
<keyword evidence="2" id="KW-0223">Dioxygenase</keyword>
<dbReference type="InterPro" id="IPR027443">
    <property type="entry name" value="IPNS-like_sf"/>
</dbReference>
<feature type="signal peptide" evidence="4">
    <location>
        <begin position="1"/>
        <end position="18"/>
    </location>
</feature>
<comment type="caution">
    <text evidence="6">The sequence shown here is derived from an EMBL/GenBank/DDBJ whole genome shotgun (WGS) entry which is preliminary data.</text>
</comment>
<dbReference type="Proteomes" id="UP000626109">
    <property type="component" value="Unassembled WGS sequence"/>
</dbReference>
<comment type="similarity">
    <text evidence="1">Belongs to the aspartyl/asparaginyl beta-hydroxylase family.</text>
</comment>
<dbReference type="PANTHER" id="PTHR46332:SF5">
    <property type="entry name" value="ASPARTATE BETA-HYDROXYLASE DOMAIN CONTAINING 2"/>
    <property type="match status" value="1"/>
</dbReference>
<dbReference type="InterPro" id="IPR007803">
    <property type="entry name" value="Asp/Arg/Pro-Hydrxlase"/>
</dbReference>
<evidence type="ECO:0000256" key="1">
    <source>
        <dbReference type="ARBA" id="ARBA00007730"/>
    </source>
</evidence>
<keyword evidence="4" id="KW-0732">Signal</keyword>
<evidence type="ECO:0000313" key="7">
    <source>
        <dbReference type="Proteomes" id="UP000626109"/>
    </source>
</evidence>
<dbReference type="GO" id="GO:0051213">
    <property type="term" value="F:dioxygenase activity"/>
    <property type="evidence" value="ECO:0007669"/>
    <property type="project" value="UniProtKB-KW"/>
</dbReference>
<dbReference type="InterPro" id="IPR051821">
    <property type="entry name" value="Asp/Asn_beta-hydroxylase"/>
</dbReference>
<evidence type="ECO:0000256" key="2">
    <source>
        <dbReference type="ARBA" id="ARBA00022964"/>
    </source>
</evidence>
<feature type="chain" id="PRO_5032858294" description="Aspartyl/asparaginy/proline hydroxylase domain-containing protein" evidence="4">
    <location>
        <begin position="19"/>
        <end position="451"/>
    </location>
</feature>
<evidence type="ECO:0000256" key="3">
    <source>
        <dbReference type="ARBA" id="ARBA00023002"/>
    </source>
</evidence>
<dbReference type="AlphaFoldDB" id="A0A813JCL6"/>
<name>A0A813JCL6_POLGL</name>
<evidence type="ECO:0000259" key="5">
    <source>
        <dbReference type="Pfam" id="PF05118"/>
    </source>
</evidence>
<reference evidence="6" key="1">
    <citation type="submission" date="2021-02" db="EMBL/GenBank/DDBJ databases">
        <authorList>
            <person name="Dougan E. K."/>
            <person name="Rhodes N."/>
            <person name="Thang M."/>
            <person name="Chan C."/>
        </authorList>
    </citation>
    <scope>NUCLEOTIDE SEQUENCE</scope>
</reference>
<sequence>MRSVLAVVVVAVCSRAQSGDFDIQACVAQFPECLDILSSGEEEQQETLAVQLLQSWLQRTEAQGDGDAELLQSLRREAFARLQGLASAASAKPSLALGVGQVLHSFFFWGLSESDSKAWPKGPSAEVMYAALQLHELALQHAGCDSPEVPREAFLLQKCPWRWRFVLLLGSELGLHLATGLQDFGGASSQFRRTADHVSILLQLPFFRDLGEQAPMRFNQNWDYFPDAQHWPIWPRESWPSFGGFLEEHYGTFRASLEALLAADPDGLKFGSAARFQSGLTPRNLDWSRLKLIHGGGESELCQLPFMKESCRLLSQRPEIGPRCGTFLSGASLARLLPGAELKPHFGTHPRLTVHLGLRTPVGASLTVGGEEVFWKEGRSVVFDDTYMHKVRHRGDEARYVLVAWFCHPCDLGWRQDQGEAWQGENPLPPWCGSGGPGFHDPPVPGYGESV</sequence>